<dbReference type="Pfam" id="PF13561">
    <property type="entry name" value="adh_short_C2"/>
    <property type="match status" value="1"/>
</dbReference>
<dbReference type="AlphaFoldDB" id="A0A381UJZ5"/>
<evidence type="ECO:0000256" key="1">
    <source>
        <dbReference type="ARBA" id="ARBA00006484"/>
    </source>
</evidence>
<keyword evidence="2" id="KW-0560">Oxidoreductase</keyword>
<evidence type="ECO:0000313" key="3">
    <source>
        <dbReference type="EMBL" id="SVA28284.1"/>
    </source>
</evidence>
<dbReference type="PANTHER" id="PTHR43639">
    <property type="entry name" value="OXIDOREDUCTASE, SHORT-CHAIN DEHYDROGENASE/REDUCTASE FAMILY (AFU_ORTHOLOGUE AFUA_5G02870)"/>
    <property type="match status" value="1"/>
</dbReference>
<protein>
    <submittedName>
        <fullName evidence="3">Uncharacterized protein</fullName>
    </submittedName>
</protein>
<dbReference type="PRINTS" id="PR00081">
    <property type="entry name" value="GDHRDH"/>
</dbReference>
<proteinExistence type="inferred from homology"/>
<name>A0A381UJZ5_9ZZZZ</name>
<comment type="similarity">
    <text evidence="1">Belongs to the short-chain dehydrogenases/reductases (SDR) family.</text>
</comment>
<dbReference type="PRINTS" id="PR00080">
    <property type="entry name" value="SDRFAMILY"/>
</dbReference>
<dbReference type="EMBL" id="UINC01006563">
    <property type="protein sequence ID" value="SVA28284.1"/>
    <property type="molecule type" value="Genomic_DNA"/>
</dbReference>
<dbReference type="PANTHER" id="PTHR43639:SF1">
    <property type="entry name" value="SHORT-CHAIN DEHYDROGENASE_REDUCTASE FAMILY PROTEIN"/>
    <property type="match status" value="1"/>
</dbReference>
<reference evidence="3" key="1">
    <citation type="submission" date="2018-05" db="EMBL/GenBank/DDBJ databases">
        <authorList>
            <person name="Lanie J.A."/>
            <person name="Ng W.-L."/>
            <person name="Kazmierczak K.M."/>
            <person name="Andrzejewski T.M."/>
            <person name="Davidsen T.M."/>
            <person name="Wayne K.J."/>
            <person name="Tettelin H."/>
            <person name="Glass J.I."/>
            <person name="Rusch D."/>
            <person name="Podicherti R."/>
            <person name="Tsui H.-C.T."/>
            <person name="Winkler M.E."/>
        </authorList>
    </citation>
    <scope>NUCLEOTIDE SEQUENCE</scope>
</reference>
<dbReference type="InterPro" id="IPR002347">
    <property type="entry name" value="SDR_fam"/>
</dbReference>
<gene>
    <name evidence="3" type="ORF">METZ01_LOCUS81138</name>
</gene>
<dbReference type="InterPro" id="IPR036291">
    <property type="entry name" value="NAD(P)-bd_dom_sf"/>
</dbReference>
<dbReference type="GO" id="GO:0016491">
    <property type="term" value="F:oxidoreductase activity"/>
    <property type="evidence" value="ECO:0007669"/>
    <property type="project" value="UniProtKB-KW"/>
</dbReference>
<sequence length="172" mass="18639">MLAEKSLEVFGQINGLINNASTFYPTPMGKISDDDWNALIGSNLKAPLFLIQALNKELKENKGFIVNITDINDQQTIPDHSIYLAAKSGLHTLTKVLAKELAPEIRVNGVAPGAILEPPNTKLDENKKNKILKSIPLGRMGTESDIAKAVLFLADSLYITGEILNIDGGKSL</sequence>
<dbReference type="SUPFAM" id="SSF51735">
    <property type="entry name" value="NAD(P)-binding Rossmann-fold domains"/>
    <property type="match status" value="1"/>
</dbReference>
<dbReference type="Gene3D" id="3.40.50.720">
    <property type="entry name" value="NAD(P)-binding Rossmann-like Domain"/>
    <property type="match status" value="1"/>
</dbReference>
<organism evidence="3">
    <name type="scientific">marine metagenome</name>
    <dbReference type="NCBI Taxonomy" id="408172"/>
    <lineage>
        <taxon>unclassified sequences</taxon>
        <taxon>metagenomes</taxon>
        <taxon>ecological metagenomes</taxon>
    </lineage>
</organism>
<accession>A0A381UJZ5</accession>
<evidence type="ECO:0000256" key="2">
    <source>
        <dbReference type="ARBA" id="ARBA00023002"/>
    </source>
</evidence>